<name>A0A1I8B0Z8_MELHA</name>
<evidence type="ECO:0000256" key="1">
    <source>
        <dbReference type="SAM" id="MobiDB-lite"/>
    </source>
</evidence>
<feature type="region of interest" description="Disordered" evidence="1">
    <location>
        <begin position="1"/>
        <end position="55"/>
    </location>
</feature>
<proteinExistence type="predicted"/>
<protein>
    <submittedName>
        <fullName evidence="3">Uncharacterized protein</fullName>
    </submittedName>
</protein>
<sequence>MPSIEVEITKTSSNINSASAGDIQSGGKRIDDGVKDKKATEPPSLYPYPYGSWPY</sequence>
<dbReference type="AlphaFoldDB" id="A0A1I8B0Z8"/>
<dbReference type="Proteomes" id="UP000095281">
    <property type="component" value="Unplaced"/>
</dbReference>
<dbReference type="WBParaSite" id="MhA1_Contig1158.frz3.gene1">
    <property type="protein sequence ID" value="MhA1_Contig1158.frz3.gene1"/>
    <property type="gene ID" value="MhA1_Contig1158.frz3.gene1"/>
</dbReference>
<keyword evidence="2" id="KW-1185">Reference proteome</keyword>
<reference evidence="3" key="1">
    <citation type="submission" date="2016-11" db="UniProtKB">
        <authorList>
            <consortium name="WormBaseParasite"/>
        </authorList>
    </citation>
    <scope>IDENTIFICATION</scope>
</reference>
<feature type="compositionally biased region" description="Polar residues" evidence="1">
    <location>
        <begin position="9"/>
        <end position="19"/>
    </location>
</feature>
<organism evidence="2 3">
    <name type="scientific">Meloidogyne hapla</name>
    <name type="common">Root-knot nematode worm</name>
    <dbReference type="NCBI Taxonomy" id="6305"/>
    <lineage>
        <taxon>Eukaryota</taxon>
        <taxon>Metazoa</taxon>
        <taxon>Ecdysozoa</taxon>
        <taxon>Nematoda</taxon>
        <taxon>Chromadorea</taxon>
        <taxon>Rhabditida</taxon>
        <taxon>Tylenchina</taxon>
        <taxon>Tylenchomorpha</taxon>
        <taxon>Tylenchoidea</taxon>
        <taxon>Meloidogynidae</taxon>
        <taxon>Meloidogyninae</taxon>
        <taxon>Meloidogyne</taxon>
    </lineage>
</organism>
<evidence type="ECO:0000313" key="2">
    <source>
        <dbReference type="Proteomes" id="UP000095281"/>
    </source>
</evidence>
<evidence type="ECO:0000313" key="3">
    <source>
        <dbReference type="WBParaSite" id="MhA1_Contig1158.frz3.gene1"/>
    </source>
</evidence>
<accession>A0A1I8B0Z8</accession>
<feature type="compositionally biased region" description="Basic and acidic residues" evidence="1">
    <location>
        <begin position="28"/>
        <end position="40"/>
    </location>
</feature>